<dbReference type="InterPro" id="IPR036365">
    <property type="entry name" value="PGBD-like_sf"/>
</dbReference>
<keyword evidence="5 8" id="KW-0862">Zinc</keyword>
<dbReference type="SUPFAM" id="SSF47090">
    <property type="entry name" value="PGBD-like"/>
    <property type="match status" value="1"/>
</dbReference>
<dbReference type="Proteomes" id="UP000095283">
    <property type="component" value="Unplaced"/>
</dbReference>
<feature type="binding site" evidence="8">
    <location>
        <position position="200"/>
    </location>
    <ligand>
        <name>Zn(2+)</name>
        <dbReference type="ChEBI" id="CHEBI:29105"/>
        <label>2</label>
        <note>catalytic</note>
    </ligand>
</feature>
<evidence type="ECO:0000256" key="4">
    <source>
        <dbReference type="ARBA" id="ARBA00022801"/>
    </source>
</evidence>
<keyword evidence="6" id="KW-0482">Metalloprotease</keyword>
<keyword evidence="4" id="KW-0378">Hydrolase</keyword>
<evidence type="ECO:0000313" key="12">
    <source>
        <dbReference type="WBParaSite" id="Hba_19710"/>
    </source>
</evidence>
<dbReference type="GO" id="GO:0006508">
    <property type="term" value="P:proteolysis"/>
    <property type="evidence" value="ECO:0007669"/>
    <property type="project" value="UniProtKB-KW"/>
</dbReference>
<dbReference type="GO" id="GO:0030574">
    <property type="term" value="P:collagen catabolic process"/>
    <property type="evidence" value="ECO:0007669"/>
    <property type="project" value="TreeGrafter"/>
</dbReference>
<evidence type="ECO:0000256" key="5">
    <source>
        <dbReference type="ARBA" id="ARBA00022833"/>
    </source>
</evidence>
<dbReference type="GO" id="GO:0030198">
    <property type="term" value="P:extracellular matrix organization"/>
    <property type="evidence" value="ECO:0007669"/>
    <property type="project" value="TreeGrafter"/>
</dbReference>
<dbReference type="SUPFAM" id="SSF55486">
    <property type="entry name" value="Metalloproteases ('zincins'), catalytic domain"/>
    <property type="match status" value="1"/>
</dbReference>
<feature type="binding site" evidence="8">
    <location>
        <position position="182"/>
    </location>
    <ligand>
        <name>Ca(2+)</name>
        <dbReference type="ChEBI" id="CHEBI:29108"/>
        <label>2</label>
    </ligand>
</feature>
<feature type="active site" evidence="7">
    <location>
        <position position="201"/>
    </location>
</feature>
<keyword evidence="11" id="KW-1185">Reference proteome</keyword>
<dbReference type="SMART" id="SM00235">
    <property type="entry name" value="ZnMc"/>
    <property type="match status" value="1"/>
</dbReference>
<evidence type="ECO:0000256" key="3">
    <source>
        <dbReference type="ARBA" id="ARBA00022723"/>
    </source>
</evidence>
<name>A0A1I7XQF9_HETBA</name>
<evidence type="ECO:0000256" key="8">
    <source>
        <dbReference type="PIRSR" id="PIRSR621190-2"/>
    </source>
</evidence>
<dbReference type="PANTHER" id="PTHR10201">
    <property type="entry name" value="MATRIX METALLOPROTEINASE"/>
    <property type="match status" value="1"/>
</dbReference>
<sequence>MLLIVLLGLLNVGENSPPDSNGNLDNRNIRQALDLEVRQYLWWFGYIGGLSDKVSREKIAAEATTYDVQTALLRFQKSFLIYRSGMIDVPTQAKLSEYRCGNKDMHYGENLQDLSWPELWQKKVLLWNITSYPISLTKGQVREVCDEAFERWRKVTDFQFIEIGDSMRADIVISFGNIPDSNLNGIYCYQGNSLFHTLLHEIGHTLGLHHTFYRGSIMYPILRPSLASYGNLDDIPSVDKLAIRKLYG</sequence>
<dbReference type="InterPro" id="IPR006026">
    <property type="entry name" value="Peptidase_Metallo"/>
</dbReference>
<keyword evidence="2" id="KW-0645">Protease</keyword>
<feature type="signal peptide" evidence="9">
    <location>
        <begin position="1"/>
        <end position="15"/>
    </location>
</feature>
<evidence type="ECO:0000256" key="9">
    <source>
        <dbReference type="SAM" id="SignalP"/>
    </source>
</evidence>
<dbReference type="InterPro" id="IPR001818">
    <property type="entry name" value="Pept_M10_metallopeptidase"/>
</dbReference>
<dbReference type="InterPro" id="IPR024079">
    <property type="entry name" value="MetalloPept_cat_dom_sf"/>
</dbReference>
<evidence type="ECO:0000259" key="10">
    <source>
        <dbReference type="SMART" id="SM00235"/>
    </source>
</evidence>
<keyword evidence="3 8" id="KW-0479">Metal-binding</keyword>
<comment type="cofactor">
    <cofactor evidence="8">
        <name>Ca(2+)</name>
        <dbReference type="ChEBI" id="CHEBI:29108"/>
    </cofactor>
    <text evidence="8">Can bind about 5 Ca(2+) ions per subunit.</text>
</comment>
<dbReference type="InterPro" id="IPR021190">
    <property type="entry name" value="Pept_M10A"/>
</dbReference>
<feature type="binding site" description="in inhibited form" evidence="8">
    <location>
        <position position="100"/>
    </location>
    <ligand>
        <name>Zn(2+)</name>
        <dbReference type="ChEBI" id="CHEBI:29105"/>
        <label>2</label>
        <note>catalytic</note>
    </ligand>
</feature>
<feature type="binding site" evidence="8">
    <location>
        <position position="204"/>
    </location>
    <ligand>
        <name>Zn(2+)</name>
        <dbReference type="ChEBI" id="CHEBI:29105"/>
        <label>2</label>
        <note>catalytic</note>
    </ligand>
</feature>
<feature type="binding site" evidence="8">
    <location>
        <position position="170"/>
    </location>
    <ligand>
        <name>Ca(2+)</name>
        <dbReference type="ChEBI" id="CHEBI:29108"/>
        <label>2</label>
    </ligand>
</feature>
<comment type="cofactor">
    <cofactor evidence="8">
        <name>Zn(2+)</name>
        <dbReference type="ChEBI" id="CHEBI:29105"/>
    </cofactor>
    <text evidence="8">Binds 2 Zn(2+) ions per subunit.</text>
</comment>
<dbReference type="Pfam" id="PF00413">
    <property type="entry name" value="Peptidase_M10"/>
    <property type="match status" value="2"/>
</dbReference>
<keyword evidence="9" id="KW-0732">Signal</keyword>
<feature type="chain" id="PRO_5013131148" evidence="9">
    <location>
        <begin position="16"/>
        <end position="248"/>
    </location>
</feature>
<dbReference type="PANTHER" id="PTHR10201:SF284">
    <property type="entry name" value="PEPTIDASE METALLOPEPTIDASE DOMAIN-CONTAINING PROTEIN"/>
    <property type="match status" value="1"/>
</dbReference>
<proteinExistence type="inferred from homology"/>
<reference evidence="12" key="1">
    <citation type="submission" date="2016-11" db="UniProtKB">
        <authorList>
            <consortium name="WormBaseParasite"/>
        </authorList>
    </citation>
    <scope>IDENTIFICATION</scope>
</reference>
<keyword evidence="8" id="KW-0106">Calcium</keyword>
<dbReference type="WBParaSite" id="Hba_19710">
    <property type="protein sequence ID" value="Hba_19710"/>
    <property type="gene ID" value="Hba_19710"/>
</dbReference>
<evidence type="ECO:0000256" key="7">
    <source>
        <dbReference type="PIRSR" id="PIRSR621190-1"/>
    </source>
</evidence>
<comment type="similarity">
    <text evidence="1">Belongs to the peptidase M10A family.</text>
</comment>
<feature type="domain" description="Peptidase metallopeptidase" evidence="10">
    <location>
        <begin position="116"/>
        <end position="248"/>
    </location>
</feature>
<protein>
    <submittedName>
        <fullName evidence="12">ZnMc domain-containing protein</fullName>
    </submittedName>
</protein>
<dbReference type="Gene3D" id="3.40.390.10">
    <property type="entry name" value="Collagenase (Catalytic Domain)"/>
    <property type="match status" value="2"/>
</dbReference>
<dbReference type="GO" id="GO:0008270">
    <property type="term" value="F:zinc ion binding"/>
    <property type="evidence" value="ECO:0007669"/>
    <property type="project" value="InterPro"/>
</dbReference>
<dbReference type="GO" id="GO:0031012">
    <property type="term" value="C:extracellular matrix"/>
    <property type="evidence" value="ECO:0007669"/>
    <property type="project" value="InterPro"/>
</dbReference>
<evidence type="ECO:0000313" key="11">
    <source>
        <dbReference type="Proteomes" id="UP000095283"/>
    </source>
</evidence>
<dbReference type="GO" id="GO:0004222">
    <property type="term" value="F:metalloendopeptidase activity"/>
    <property type="evidence" value="ECO:0007669"/>
    <property type="project" value="InterPro"/>
</dbReference>
<dbReference type="PRINTS" id="PR00138">
    <property type="entry name" value="MATRIXIN"/>
</dbReference>
<evidence type="ECO:0000256" key="1">
    <source>
        <dbReference type="ARBA" id="ARBA00010370"/>
    </source>
</evidence>
<dbReference type="AlphaFoldDB" id="A0A1I7XQF9"/>
<accession>A0A1I7XQF9</accession>
<evidence type="ECO:0000256" key="6">
    <source>
        <dbReference type="ARBA" id="ARBA00023049"/>
    </source>
</evidence>
<organism evidence="11 12">
    <name type="scientific">Heterorhabditis bacteriophora</name>
    <name type="common">Entomopathogenic nematode worm</name>
    <dbReference type="NCBI Taxonomy" id="37862"/>
    <lineage>
        <taxon>Eukaryota</taxon>
        <taxon>Metazoa</taxon>
        <taxon>Ecdysozoa</taxon>
        <taxon>Nematoda</taxon>
        <taxon>Chromadorea</taxon>
        <taxon>Rhabditida</taxon>
        <taxon>Rhabditina</taxon>
        <taxon>Rhabditomorpha</taxon>
        <taxon>Strongyloidea</taxon>
        <taxon>Heterorhabditidae</taxon>
        <taxon>Heterorhabditis</taxon>
    </lineage>
</organism>
<evidence type="ECO:0000256" key="2">
    <source>
        <dbReference type="ARBA" id="ARBA00022670"/>
    </source>
</evidence>